<sequence>MMVGTPSGVGIACNGVNGQDRNNSQTRMAAFGAFALSDADALALFNQVAAA</sequence>
<gene>
    <name evidence="1" type="ORF">GWI71_10630</name>
</gene>
<dbReference type="Proteomes" id="UP000541347">
    <property type="component" value="Unassembled WGS sequence"/>
</dbReference>
<evidence type="ECO:0000313" key="2">
    <source>
        <dbReference type="Proteomes" id="UP000541347"/>
    </source>
</evidence>
<comment type="caution">
    <text evidence="1">The sequence shown here is derived from an EMBL/GenBank/DDBJ whole genome shotgun (WGS) entry which is preliminary data.</text>
</comment>
<reference evidence="1 2" key="1">
    <citation type="submission" date="2020-01" db="EMBL/GenBank/DDBJ databases">
        <authorList>
            <person name="Peng S.Y."/>
            <person name="Li J."/>
            <person name="Wang M."/>
            <person name="Wang L."/>
            <person name="Wang C.Q."/>
            <person name="Wang J.R."/>
        </authorList>
    </citation>
    <scope>NUCLEOTIDE SEQUENCE [LARGE SCALE GENOMIC DNA]</scope>
    <source>
        <strain evidence="1 2">XCT-34</strain>
    </source>
</reference>
<name>A0ABW9ZH09_9HYPH</name>
<organism evidence="1 2">
    <name type="scientific">Pannonibacter tanglangensis</name>
    <dbReference type="NCBI Taxonomy" id="2750084"/>
    <lineage>
        <taxon>Bacteria</taxon>
        <taxon>Pseudomonadati</taxon>
        <taxon>Pseudomonadota</taxon>
        <taxon>Alphaproteobacteria</taxon>
        <taxon>Hyphomicrobiales</taxon>
        <taxon>Stappiaceae</taxon>
        <taxon>Pannonibacter</taxon>
    </lineage>
</organism>
<keyword evidence="2" id="KW-1185">Reference proteome</keyword>
<proteinExistence type="predicted"/>
<dbReference type="EMBL" id="JAABLP010000002">
    <property type="protein sequence ID" value="NBN64135.1"/>
    <property type="molecule type" value="Genomic_DNA"/>
</dbReference>
<accession>A0ABW9ZH09</accession>
<protein>
    <submittedName>
        <fullName evidence="1">Uncharacterized protein</fullName>
    </submittedName>
</protein>
<evidence type="ECO:0000313" key="1">
    <source>
        <dbReference type="EMBL" id="NBN64135.1"/>
    </source>
</evidence>